<reference evidence="4" key="1">
    <citation type="submission" date="2016-11" db="UniProtKB">
        <authorList>
            <consortium name="WormBaseParasite"/>
        </authorList>
    </citation>
    <scope>IDENTIFICATION</scope>
</reference>
<organism evidence="3 4">
    <name type="scientific">Meloidogyne hapla</name>
    <name type="common">Root-knot nematode worm</name>
    <dbReference type="NCBI Taxonomy" id="6305"/>
    <lineage>
        <taxon>Eukaryota</taxon>
        <taxon>Metazoa</taxon>
        <taxon>Ecdysozoa</taxon>
        <taxon>Nematoda</taxon>
        <taxon>Chromadorea</taxon>
        <taxon>Rhabditida</taxon>
        <taxon>Tylenchina</taxon>
        <taxon>Tylenchomorpha</taxon>
        <taxon>Tylenchoidea</taxon>
        <taxon>Meloidogynidae</taxon>
        <taxon>Meloidogyninae</taxon>
        <taxon>Meloidogyne</taxon>
    </lineage>
</organism>
<evidence type="ECO:0000313" key="3">
    <source>
        <dbReference type="Proteomes" id="UP000095281"/>
    </source>
</evidence>
<keyword evidence="2" id="KW-0732">Signal</keyword>
<feature type="chain" id="PRO_5009315357" evidence="2">
    <location>
        <begin position="27"/>
        <end position="358"/>
    </location>
</feature>
<keyword evidence="1" id="KW-0175">Coiled coil</keyword>
<feature type="coiled-coil region" evidence="1">
    <location>
        <begin position="105"/>
        <end position="167"/>
    </location>
</feature>
<dbReference type="WBParaSite" id="MhA1_Contig1294.frz3.gene8">
    <property type="protein sequence ID" value="MhA1_Contig1294.frz3.gene8"/>
    <property type="gene ID" value="MhA1_Contig1294.frz3.gene8"/>
</dbReference>
<feature type="signal peptide" evidence="2">
    <location>
        <begin position="1"/>
        <end position="26"/>
    </location>
</feature>
<evidence type="ECO:0000256" key="1">
    <source>
        <dbReference type="SAM" id="Coils"/>
    </source>
</evidence>
<accession>A0A1I8B2H7</accession>
<dbReference type="Proteomes" id="UP000095281">
    <property type="component" value="Unplaced"/>
</dbReference>
<keyword evidence="3" id="KW-1185">Reference proteome</keyword>
<evidence type="ECO:0000256" key="2">
    <source>
        <dbReference type="SAM" id="SignalP"/>
    </source>
</evidence>
<name>A0A1I8B2H7_MELHA</name>
<protein>
    <submittedName>
        <fullName evidence="4">Uncharacterized protein</fullName>
    </submittedName>
</protein>
<dbReference type="AlphaFoldDB" id="A0A1I8B2H7"/>
<sequence length="358" mass="42936">MIYLKVLDYYIFILFLLFVNFVNSEGKENQKEKLEEKAESSNAINERNVQQKDGNLKGILKKEKDFIKKEERNVRFINVPVNKKEKDEKANFKKPVAEKTLEQSFDNTEILIEYFEKTYKELEKNLKEFDYEKKENEKIEEIKIIENEEVKEENIEEENDEKKNEGQIKEIKEKTEGEEFYETLELFEENNFSNLLKAKETCEIIEAKFKGKEEFEEFNCDELKKVLEYIGIKFVKEEEDINDKENEVEIHKEIQKIFVELKNNWKKENPTITEKARNYTKKVQSKIKKIFEKKEKKENDSPMIKVNNKNYLSKFPSKIKKMLGKKENKVMNENDNPTINVTTKNHFTLQELLNKPLE</sequence>
<proteinExistence type="predicted"/>
<evidence type="ECO:0000313" key="4">
    <source>
        <dbReference type="WBParaSite" id="MhA1_Contig1294.frz3.gene8"/>
    </source>
</evidence>